<organism evidence="1">
    <name type="scientific">marine sediment metagenome</name>
    <dbReference type="NCBI Taxonomy" id="412755"/>
    <lineage>
        <taxon>unclassified sequences</taxon>
        <taxon>metagenomes</taxon>
        <taxon>ecological metagenomes</taxon>
    </lineage>
</organism>
<dbReference type="EMBL" id="BARS01025243">
    <property type="protein sequence ID" value="GAG01951.1"/>
    <property type="molecule type" value="Genomic_DNA"/>
</dbReference>
<feature type="non-terminal residue" evidence="1">
    <location>
        <position position="1"/>
    </location>
</feature>
<sequence length="113" mass="11783">TFSRDMQAANGDAVITGVGFKPSHVIFLAGKNTDYHWSAGFDDGSIKYSIANAASATVVIYADSSFSIKLMESSSVHQKGLISAIGSDGFTITWTRTGSPAAGGAVVYALCLR</sequence>
<accession>X0VN46</accession>
<comment type="caution">
    <text evidence="1">The sequence shown here is derived from an EMBL/GenBank/DDBJ whole genome shotgun (WGS) entry which is preliminary data.</text>
</comment>
<gene>
    <name evidence="1" type="ORF">S01H1_39923</name>
</gene>
<proteinExistence type="predicted"/>
<evidence type="ECO:0000313" key="1">
    <source>
        <dbReference type="EMBL" id="GAG01951.1"/>
    </source>
</evidence>
<dbReference type="AlphaFoldDB" id="X0VN46"/>
<protein>
    <submittedName>
        <fullName evidence="1">Uncharacterized protein</fullName>
    </submittedName>
</protein>
<name>X0VN46_9ZZZZ</name>
<reference evidence="1" key="1">
    <citation type="journal article" date="2014" name="Front. Microbiol.">
        <title>High frequency of phylogenetically diverse reductive dehalogenase-homologous genes in deep subseafloor sedimentary metagenomes.</title>
        <authorList>
            <person name="Kawai M."/>
            <person name="Futagami T."/>
            <person name="Toyoda A."/>
            <person name="Takaki Y."/>
            <person name="Nishi S."/>
            <person name="Hori S."/>
            <person name="Arai W."/>
            <person name="Tsubouchi T."/>
            <person name="Morono Y."/>
            <person name="Uchiyama I."/>
            <person name="Ito T."/>
            <person name="Fujiyama A."/>
            <person name="Inagaki F."/>
            <person name="Takami H."/>
        </authorList>
    </citation>
    <scope>NUCLEOTIDE SEQUENCE</scope>
    <source>
        <strain evidence="1">Expedition CK06-06</strain>
    </source>
</reference>